<sequence>MAGQIEHELEVNVHADVLWEIYGGLEFGRLAIRLLPKFFSSLEVIEGDGGVGTVLKLVFPEGAFLSYQKEKFTVIDNEKRLKVVEVIEGGFLELGFSFFRLYLQIIEKNPKSSIIKSTLEYEVKPGFEANVSLVSAQNQVLVTIAEAITNYVAEKI</sequence>
<dbReference type="GO" id="GO:0006952">
    <property type="term" value="P:defense response"/>
    <property type="evidence" value="ECO:0007669"/>
    <property type="project" value="InterPro"/>
</dbReference>
<protein>
    <submittedName>
        <fullName evidence="4">S-norcoclaurine synthase</fullName>
    </submittedName>
</protein>
<dbReference type="FunFam" id="3.30.530.20:FF:000007">
    <property type="entry name" value="Major pollen allergen Bet v 1-A"/>
    <property type="match status" value="1"/>
</dbReference>
<dbReference type="OrthoDB" id="1879545at2759"/>
<gene>
    <name evidence="4" type="ORF">FRX31_010171</name>
</gene>
<dbReference type="PANTHER" id="PTHR31213:SF19">
    <property type="entry name" value="BET V I_MAJOR LATEX PROTEIN DOMAIN-CONTAINING PROTEIN"/>
    <property type="match status" value="1"/>
</dbReference>
<evidence type="ECO:0000259" key="3">
    <source>
        <dbReference type="Pfam" id="PF00407"/>
    </source>
</evidence>
<dbReference type="GO" id="GO:0009738">
    <property type="term" value="P:abscisic acid-activated signaling pathway"/>
    <property type="evidence" value="ECO:0007669"/>
    <property type="project" value="TreeGrafter"/>
</dbReference>
<reference evidence="4 5" key="1">
    <citation type="submission" date="2020-06" db="EMBL/GenBank/DDBJ databases">
        <title>Transcriptomic and genomic resources for Thalictrum thalictroides and T. hernandezii: Facilitating candidate gene discovery in an emerging model plant lineage.</title>
        <authorList>
            <person name="Arias T."/>
            <person name="Riano-Pachon D.M."/>
            <person name="Di Stilio V.S."/>
        </authorList>
    </citation>
    <scope>NUCLEOTIDE SEQUENCE [LARGE SCALE GENOMIC DNA]</scope>
    <source>
        <strain evidence="5">cv. WT478/WT964</strain>
        <tissue evidence="4">Leaves</tissue>
    </source>
</reference>
<dbReference type="SUPFAM" id="SSF55961">
    <property type="entry name" value="Bet v1-like"/>
    <property type="match status" value="1"/>
</dbReference>
<dbReference type="GO" id="GO:0004864">
    <property type="term" value="F:protein phosphatase inhibitor activity"/>
    <property type="evidence" value="ECO:0007669"/>
    <property type="project" value="TreeGrafter"/>
</dbReference>
<evidence type="ECO:0000313" key="4">
    <source>
        <dbReference type="EMBL" id="KAF5200242.1"/>
    </source>
</evidence>
<dbReference type="InterPro" id="IPR023393">
    <property type="entry name" value="START-like_dom_sf"/>
</dbReference>
<proteinExistence type="inferred from homology"/>
<keyword evidence="5" id="KW-1185">Reference proteome</keyword>
<comment type="similarity">
    <text evidence="1">Belongs to the BetVI family.</text>
</comment>
<name>A0A7J6WVY5_THATH</name>
<keyword evidence="2" id="KW-0017">Alkaloid metabolism</keyword>
<organism evidence="4 5">
    <name type="scientific">Thalictrum thalictroides</name>
    <name type="common">Rue-anemone</name>
    <name type="synonym">Anemone thalictroides</name>
    <dbReference type="NCBI Taxonomy" id="46969"/>
    <lineage>
        <taxon>Eukaryota</taxon>
        <taxon>Viridiplantae</taxon>
        <taxon>Streptophyta</taxon>
        <taxon>Embryophyta</taxon>
        <taxon>Tracheophyta</taxon>
        <taxon>Spermatophyta</taxon>
        <taxon>Magnoliopsida</taxon>
        <taxon>Ranunculales</taxon>
        <taxon>Ranunculaceae</taxon>
        <taxon>Thalictroideae</taxon>
        <taxon>Thalictrum</taxon>
    </lineage>
</organism>
<feature type="domain" description="Bet v I/Major latex protein" evidence="3">
    <location>
        <begin position="2"/>
        <end position="124"/>
    </location>
</feature>
<dbReference type="InterPro" id="IPR000916">
    <property type="entry name" value="Bet_v_I/MLP"/>
</dbReference>
<dbReference type="AlphaFoldDB" id="A0A7J6WVY5"/>
<dbReference type="GO" id="GO:0005737">
    <property type="term" value="C:cytoplasm"/>
    <property type="evidence" value="ECO:0007669"/>
    <property type="project" value="TreeGrafter"/>
</dbReference>
<evidence type="ECO:0000256" key="2">
    <source>
        <dbReference type="ARBA" id="ARBA00022589"/>
    </source>
</evidence>
<dbReference type="Proteomes" id="UP000554482">
    <property type="component" value="Unassembled WGS sequence"/>
</dbReference>
<dbReference type="GO" id="GO:0005634">
    <property type="term" value="C:nucleus"/>
    <property type="evidence" value="ECO:0007669"/>
    <property type="project" value="TreeGrafter"/>
</dbReference>
<dbReference type="EMBL" id="JABWDY010010982">
    <property type="protein sequence ID" value="KAF5200242.1"/>
    <property type="molecule type" value="Genomic_DNA"/>
</dbReference>
<dbReference type="GO" id="GO:0009820">
    <property type="term" value="P:alkaloid metabolic process"/>
    <property type="evidence" value="ECO:0007669"/>
    <property type="project" value="UniProtKB-KW"/>
</dbReference>
<accession>A0A7J6WVY5</accession>
<dbReference type="InterPro" id="IPR050279">
    <property type="entry name" value="Plant_def-hormone_signal"/>
</dbReference>
<comment type="caution">
    <text evidence="4">The sequence shown here is derived from an EMBL/GenBank/DDBJ whole genome shotgun (WGS) entry which is preliminary data.</text>
</comment>
<dbReference type="GO" id="GO:0010427">
    <property type="term" value="F:abscisic acid binding"/>
    <property type="evidence" value="ECO:0007669"/>
    <property type="project" value="TreeGrafter"/>
</dbReference>
<evidence type="ECO:0000313" key="5">
    <source>
        <dbReference type="Proteomes" id="UP000554482"/>
    </source>
</evidence>
<dbReference type="PANTHER" id="PTHR31213">
    <property type="entry name" value="OS08G0374000 PROTEIN-RELATED"/>
    <property type="match status" value="1"/>
</dbReference>
<evidence type="ECO:0000256" key="1">
    <source>
        <dbReference type="ARBA" id="ARBA00009744"/>
    </source>
</evidence>
<dbReference type="CDD" id="cd07816">
    <property type="entry name" value="Bet_v1-like"/>
    <property type="match status" value="1"/>
</dbReference>
<dbReference type="Pfam" id="PF00407">
    <property type="entry name" value="Bet_v_1"/>
    <property type="match status" value="1"/>
</dbReference>
<dbReference type="GO" id="GO:0038023">
    <property type="term" value="F:signaling receptor activity"/>
    <property type="evidence" value="ECO:0007669"/>
    <property type="project" value="TreeGrafter"/>
</dbReference>
<dbReference type="Gene3D" id="3.30.530.20">
    <property type="match status" value="1"/>
</dbReference>